<evidence type="ECO:0008006" key="5">
    <source>
        <dbReference type="Google" id="ProtNLM"/>
    </source>
</evidence>
<name>A0A158ID49_CABSO</name>
<gene>
    <name evidence="3" type="ORF">AWB64_05997</name>
</gene>
<proteinExistence type="predicted"/>
<keyword evidence="2" id="KW-0732">Signal</keyword>
<dbReference type="RefSeq" id="WP_157766727.1">
    <property type="nucleotide sequence ID" value="NZ_FCOC02000035.1"/>
</dbReference>
<accession>A0A158ID49</accession>
<organism evidence="3 4">
    <name type="scientific">Caballeronia sordidicola</name>
    <name type="common">Burkholderia sordidicola</name>
    <dbReference type="NCBI Taxonomy" id="196367"/>
    <lineage>
        <taxon>Bacteria</taxon>
        <taxon>Pseudomonadati</taxon>
        <taxon>Pseudomonadota</taxon>
        <taxon>Betaproteobacteria</taxon>
        <taxon>Burkholderiales</taxon>
        <taxon>Burkholderiaceae</taxon>
        <taxon>Caballeronia</taxon>
    </lineage>
</organism>
<dbReference type="Proteomes" id="UP000054893">
    <property type="component" value="Unassembled WGS sequence"/>
</dbReference>
<sequence length="135" mass="14900">MKRLLLGFAFVIPLSSAFGADAALSASEIRQILPGSTIHWIRHNGGPKSISFHADGSIDAYINPRAHSRWESHRAPGHWTVSDEGRVCVTEEWSLDLGGEHVWCSKLRRDAESGELRPVRRQETTAASEADSTSH</sequence>
<dbReference type="InterPro" id="IPR009337">
    <property type="entry name" value="DUF995"/>
</dbReference>
<reference evidence="3 4" key="1">
    <citation type="submission" date="2016-01" db="EMBL/GenBank/DDBJ databases">
        <authorList>
            <person name="Oliw E.H."/>
        </authorList>
    </citation>
    <scope>NUCLEOTIDE SEQUENCE [LARGE SCALE GENOMIC DNA]</scope>
    <source>
        <strain evidence="3">LMG 22029</strain>
    </source>
</reference>
<dbReference type="EMBL" id="FCOC02000035">
    <property type="protein sequence ID" value="SAL54498.1"/>
    <property type="molecule type" value="Genomic_DNA"/>
</dbReference>
<dbReference type="AlphaFoldDB" id="A0A158ID49"/>
<protein>
    <recommendedName>
        <fullName evidence="5">Lipoprotein</fullName>
    </recommendedName>
</protein>
<evidence type="ECO:0000313" key="3">
    <source>
        <dbReference type="EMBL" id="SAL54498.1"/>
    </source>
</evidence>
<evidence type="ECO:0000313" key="4">
    <source>
        <dbReference type="Proteomes" id="UP000054893"/>
    </source>
</evidence>
<feature type="compositionally biased region" description="Basic and acidic residues" evidence="1">
    <location>
        <begin position="111"/>
        <end position="123"/>
    </location>
</feature>
<dbReference type="OrthoDB" id="9104688at2"/>
<feature type="signal peptide" evidence="2">
    <location>
        <begin position="1"/>
        <end position="19"/>
    </location>
</feature>
<evidence type="ECO:0000256" key="1">
    <source>
        <dbReference type="SAM" id="MobiDB-lite"/>
    </source>
</evidence>
<feature type="compositionally biased region" description="Polar residues" evidence="1">
    <location>
        <begin position="124"/>
        <end position="135"/>
    </location>
</feature>
<evidence type="ECO:0000256" key="2">
    <source>
        <dbReference type="SAM" id="SignalP"/>
    </source>
</evidence>
<dbReference type="Pfam" id="PF06191">
    <property type="entry name" value="DUF995"/>
    <property type="match status" value="1"/>
</dbReference>
<feature type="chain" id="PRO_5007810668" description="Lipoprotein" evidence="2">
    <location>
        <begin position="20"/>
        <end position="135"/>
    </location>
</feature>
<feature type="region of interest" description="Disordered" evidence="1">
    <location>
        <begin position="111"/>
        <end position="135"/>
    </location>
</feature>